<feature type="signal peptide" evidence="1">
    <location>
        <begin position="1"/>
        <end position="17"/>
    </location>
</feature>
<dbReference type="PROSITE" id="PS51257">
    <property type="entry name" value="PROKAR_LIPOPROTEIN"/>
    <property type="match status" value="1"/>
</dbReference>
<reference evidence="3" key="1">
    <citation type="submission" date="2015-07" db="EMBL/GenBank/DDBJ databases">
        <authorList>
            <person name="Rodrigo-Torres Lidia"/>
            <person name="Arahal R.David."/>
        </authorList>
    </citation>
    <scope>NUCLEOTIDE SEQUENCE [LARGE SCALE GENOMIC DNA]</scope>
    <source>
        <strain evidence="3">CECT 5096</strain>
    </source>
</reference>
<evidence type="ECO:0000313" key="3">
    <source>
        <dbReference type="Proteomes" id="UP000049983"/>
    </source>
</evidence>
<evidence type="ECO:0008006" key="4">
    <source>
        <dbReference type="Google" id="ProtNLM"/>
    </source>
</evidence>
<keyword evidence="3" id="KW-1185">Reference proteome</keyword>
<proteinExistence type="predicted"/>
<evidence type="ECO:0000256" key="1">
    <source>
        <dbReference type="SAM" id="SignalP"/>
    </source>
</evidence>
<feature type="chain" id="PRO_5009787706" description="Lipoprotein" evidence="1">
    <location>
        <begin position="18"/>
        <end position="99"/>
    </location>
</feature>
<name>A0A0M6Z9R9_9HYPH</name>
<dbReference type="RefSeq" id="WP_144435986.1">
    <property type="nucleotide sequence ID" value="NZ_CANKXR010000023.1"/>
</dbReference>
<evidence type="ECO:0000313" key="2">
    <source>
        <dbReference type="EMBL" id="CTQ63734.1"/>
    </source>
</evidence>
<keyword evidence="1" id="KW-0732">Signal</keyword>
<dbReference type="EMBL" id="CXWC01000001">
    <property type="protein sequence ID" value="CTQ63734.1"/>
    <property type="molecule type" value="Genomic_DNA"/>
</dbReference>
<accession>A0A0M6Z9R9</accession>
<sequence>MKIAFSIVNILGLLALGGCVTSTTVDRVAYDHPTASQQQLFTDRADCAAQAKGIRQTEYGSETGVNDDIWDNCIAGKGYSRNDATGRLEVPKDLRVTTY</sequence>
<dbReference type="GeneID" id="97667594"/>
<dbReference type="Proteomes" id="UP000049983">
    <property type="component" value="Unassembled WGS sequence"/>
</dbReference>
<dbReference type="AlphaFoldDB" id="A0A0M6Z9R9"/>
<gene>
    <name evidence="2" type="ORF">LA5096_00121</name>
</gene>
<protein>
    <recommendedName>
        <fullName evidence="4">Lipoprotein</fullName>
    </recommendedName>
</protein>
<organism evidence="2 3">
    <name type="scientific">Roseibium album</name>
    <dbReference type="NCBI Taxonomy" id="311410"/>
    <lineage>
        <taxon>Bacteria</taxon>
        <taxon>Pseudomonadati</taxon>
        <taxon>Pseudomonadota</taxon>
        <taxon>Alphaproteobacteria</taxon>
        <taxon>Hyphomicrobiales</taxon>
        <taxon>Stappiaceae</taxon>
        <taxon>Roseibium</taxon>
    </lineage>
</organism>